<dbReference type="InterPro" id="IPR045086">
    <property type="entry name" value="OBG_GTPase"/>
</dbReference>
<gene>
    <name evidence="9" type="primary">obg</name>
    <name evidence="13" type="ORF">CSA55_03880</name>
</gene>
<feature type="domain" description="OCT" evidence="11">
    <location>
        <begin position="327"/>
        <end position="415"/>
    </location>
</feature>
<comment type="caution">
    <text evidence="13">The sequence shown here is derived from an EMBL/GenBank/DDBJ whole genome shotgun (WGS) entry which is preliminary data.</text>
</comment>
<evidence type="ECO:0000256" key="1">
    <source>
        <dbReference type="ARBA" id="ARBA00001946"/>
    </source>
</evidence>
<dbReference type="Pfam" id="PF01926">
    <property type="entry name" value="MMR_HSR1"/>
    <property type="match status" value="1"/>
</dbReference>
<dbReference type="GO" id="GO:0005525">
    <property type="term" value="F:GTP binding"/>
    <property type="evidence" value="ECO:0007669"/>
    <property type="project" value="UniProtKB-UniRule"/>
</dbReference>
<dbReference type="NCBIfam" id="TIGR03595">
    <property type="entry name" value="Obg_CgtA_exten"/>
    <property type="match status" value="1"/>
</dbReference>
<name>A0A2G6KA25_9ACTN</name>
<evidence type="ECO:0000256" key="6">
    <source>
        <dbReference type="ARBA" id="ARBA00022801"/>
    </source>
</evidence>
<dbReference type="InterPro" id="IPR006074">
    <property type="entry name" value="GTP1-OBG_CS"/>
</dbReference>
<dbReference type="Gene3D" id="3.30.300.350">
    <property type="entry name" value="GTP-binding protein OBG, C-terminal domain"/>
    <property type="match status" value="1"/>
</dbReference>
<evidence type="ECO:0000313" key="14">
    <source>
        <dbReference type="Proteomes" id="UP000230914"/>
    </source>
</evidence>
<dbReference type="PROSITE" id="PS51881">
    <property type="entry name" value="OCT"/>
    <property type="match status" value="1"/>
</dbReference>
<evidence type="ECO:0000256" key="8">
    <source>
        <dbReference type="ARBA" id="ARBA00023134"/>
    </source>
</evidence>
<feature type="binding site" evidence="9">
    <location>
        <position position="194"/>
    </location>
    <ligand>
        <name>Mg(2+)</name>
        <dbReference type="ChEBI" id="CHEBI:18420"/>
    </ligand>
</feature>
<dbReference type="Pfam" id="PF09269">
    <property type="entry name" value="DUF1967"/>
    <property type="match status" value="1"/>
</dbReference>
<dbReference type="HAMAP" id="MF_01454">
    <property type="entry name" value="GTPase_Obg"/>
    <property type="match status" value="1"/>
</dbReference>
<evidence type="ECO:0000259" key="10">
    <source>
        <dbReference type="PROSITE" id="PS51710"/>
    </source>
</evidence>
<feature type="binding site" evidence="9">
    <location>
        <position position="174"/>
    </location>
    <ligand>
        <name>Mg(2+)</name>
        <dbReference type="ChEBI" id="CHEBI:18420"/>
    </ligand>
</feature>
<organism evidence="13 14">
    <name type="scientific">Ilumatobacter coccineus</name>
    <dbReference type="NCBI Taxonomy" id="467094"/>
    <lineage>
        <taxon>Bacteria</taxon>
        <taxon>Bacillati</taxon>
        <taxon>Actinomycetota</taxon>
        <taxon>Acidimicrobiia</taxon>
        <taxon>Acidimicrobiales</taxon>
        <taxon>Ilumatobacteraceae</taxon>
        <taxon>Ilumatobacter</taxon>
    </lineage>
</organism>
<dbReference type="GO" id="GO:0042254">
    <property type="term" value="P:ribosome biogenesis"/>
    <property type="evidence" value="ECO:0007669"/>
    <property type="project" value="UniProtKB-UniRule"/>
</dbReference>
<keyword evidence="8 9" id="KW-0342">GTP-binding</keyword>
<keyword evidence="5 9" id="KW-0547">Nucleotide-binding</keyword>
<dbReference type="AlphaFoldDB" id="A0A2G6KA25"/>
<reference evidence="13 14" key="1">
    <citation type="submission" date="2017-10" db="EMBL/GenBank/DDBJ databases">
        <title>Novel microbial diversity and functional potential in the marine mammal oral microbiome.</title>
        <authorList>
            <person name="Dudek N.K."/>
            <person name="Sun C.L."/>
            <person name="Burstein D."/>
            <person name="Kantor R.S."/>
            <person name="Aliaga Goltsman D.S."/>
            <person name="Bik E.M."/>
            <person name="Thomas B.C."/>
            <person name="Banfield J.F."/>
            <person name="Relman D.A."/>
        </authorList>
    </citation>
    <scope>NUCLEOTIDE SEQUENCE [LARGE SCALE GENOMIC DNA]</scope>
    <source>
        <strain evidence="13">DOLJORAL78_61_10</strain>
    </source>
</reference>
<keyword evidence="3 9" id="KW-0963">Cytoplasm</keyword>
<accession>A0A2G6KA25</accession>
<evidence type="ECO:0000256" key="7">
    <source>
        <dbReference type="ARBA" id="ARBA00022842"/>
    </source>
</evidence>
<dbReference type="NCBIfam" id="TIGR02729">
    <property type="entry name" value="Obg_CgtA"/>
    <property type="match status" value="1"/>
</dbReference>
<proteinExistence type="inferred from homology"/>
<evidence type="ECO:0000256" key="9">
    <source>
        <dbReference type="HAMAP-Rule" id="MF_01454"/>
    </source>
</evidence>
<dbReference type="PROSITE" id="PS00905">
    <property type="entry name" value="GTP1_OBG"/>
    <property type="match status" value="1"/>
</dbReference>
<dbReference type="InterPro" id="IPR031167">
    <property type="entry name" value="G_OBG"/>
</dbReference>
<feature type="binding site" evidence="9">
    <location>
        <begin position="167"/>
        <end position="174"/>
    </location>
    <ligand>
        <name>GTP</name>
        <dbReference type="ChEBI" id="CHEBI:37565"/>
    </ligand>
</feature>
<dbReference type="InterPro" id="IPR036726">
    <property type="entry name" value="GTP1_OBG_dom_sf"/>
</dbReference>
<evidence type="ECO:0000259" key="11">
    <source>
        <dbReference type="PROSITE" id="PS51881"/>
    </source>
</evidence>
<dbReference type="FunFam" id="2.70.210.12:FF:000001">
    <property type="entry name" value="GTPase Obg"/>
    <property type="match status" value="1"/>
</dbReference>
<keyword evidence="4 9" id="KW-0479">Metal-binding</keyword>
<dbReference type="PANTHER" id="PTHR11702:SF31">
    <property type="entry name" value="MITOCHONDRIAL RIBOSOME-ASSOCIATED GTPASE 2"/>
    <property type="match status" value="1"/>
</dbReference>
<dbReference type="PANTHER" id="PTHR11702">
    <property type="entry name" value="DEVELOPMENTALLY REGULATED GTP-BINDING PROTEIN-RELATED"/>
    <property type="match status" value="1"/>
</dbReference>
<feature type="domain" description="OBG-type G" evidence="10">
    <location>
        <begin position="161"/>
        <end position="286"/>
    </location>
</feature>
<comment type="similarity">
    <text evidence="2 9">Belongs to the TRAFAC class OBG-HflX-like GTPase superfamily. OBG GTPase family.</text>
</comment>
<sequence>MSGFVDECQLNVRGGDGGAGCVSFRREGPVVMGGPNGGDGGPGGDVWLVADHNVASLIAFRDHPHRRADNGTHGKGKDLHGRRGDSLEVAVPEGTVVSDMYTGEILAELNRHGDRFRAAAGGRGGRGNAKFLSNRRRAPTFAEQGEYGEERWLKLEIRLMADVALVGFPNAGKSTLISVISAAKPKIANYPFTTLEPNLGVVKLDDGDFVVADIPGLIEGASEGRGLGHQFLRHIERARVLCLLIDLMPLDGTSPADQERILLRELGAYQPELLERPRLVIGTKADVVTPDQLTELGWDRPVISAVTTAGVNQLVGQLAQLVAEAREVEPDPDGLVVIHPDPTGAVIERLGQHEYRVVGREAERVVHLNDVTTPEALAYIDQRLERLGVHKLLRKAGVVEGDLVWIGDFSFDYHPDV</sequence>
<keyword evidence="6 9" id="KW-0378">Hydrolase</keyword>
<dbReference type="NCBIfam" id="NF008955">
    <property type="entry name" value="PRK12297.1"/>
    <property type="match status" value="1"/>
</dbReference>
<evidence type="ECO:0000256" key="3">
    <source>
        <dbReference type="ARBA" id="ARBA00022490"/>
    </source>
</evidence>
<comment type="function">
    <text evidence="9">An essential GTPase which binds GTP, GDP and possibly (p)ppGpp with moderate affinity, with high nucleotide exchange rates and a fairly low GTP hydrolysis rate. Plays a role in control of the cell cycle, stress response, ribosome biogenesis and in those bacteria that undergo differentiation, in morphogenesis control.</text>
</comment>
<dbReference type="Pfam" id="PF01018">
    <property type="entry name" value="GTP1_OBG"/>
    <property type="match status" value="1"/>
</dbReference>
<dbReference type="SUPFAM" id="SSF102741">
    <property type="entry name" value="Obg GTP-binding protein C-terminal domain"/>
    <property type="match status" value="1"/>
</dbReference>
<feature type="domain" description="Obg" evidence="12">
    <location>
        <begin position="2"/>
        <end position="160"/>
    </location>
</feature>
<protein>
    <recommendedName>
        <fullName evidence="9">GTPase Obg</fullName>
        <ecNumber evidence="9">3.6.5.-</ecNumber>
    </recommendedName>
    <alternativeName>
        <fullName evidence="9">GTP-binding protein Obg</fullName>
    </alternativeName>
</protein>
<dbReference type="NCBIfam" id="NF008954">
    <property type="entry name" value="PRK12296.1"/>
    <property type="match status" value="1"/>
</dbReference>
<dbReference type="PROSITE" id="PS51710">
    <property type="entry name" value="G_OBG"/>
    <property type="match status" value="1"/>
</dbReference>
<dbReference type="InterPro" id="IPR006169">
    <property type="entry name" value="GTP1_OBG_dom"/>
</dbReference>
<evidence type="ECO:0000259" key="12">
    <source>
        <dbReference type="PROSITE" id="PS51883"/>
    </source>
</evidence>
<comment type="subunit">
    <text evidence="9">Monomer.</text>
</comment>
<comment type="cofactor">
    <cofactor evidence="1 9">
        <name>Mg(2+)</name>
        <dbReference type="ChEBI" id="CHEBI:18420"/>
    </cofactor>
</comment>
<dbReference type="EC" id="3.6.5.-" evidence="9"/>
<dbReference type="GO" id="GO:0003924">
    <property type="term" value="F:GTPase activity"/>
    <property type="evidence" value="ECO:0007669"/>
    <property type="project" value="UniProtKB-UniRule"/>
</dbReference>
<dbReference type="InterPro" id="IPR006073">
    <property type="entry name" value="GTP-bd"/>
</dbReference>
<dbReference type="Gene3D" id="3.40.50.300">
    <property type="entry name" value="P-loop containing nucleotide triphosphate hydrolases"/>
    <property type="match status" value="1"/>
</dbReference>
<comment type="subcellular location">
    <subcellularLocation>
        <location evidence="9">Cytoplasm</location>
    </subcellularLocation>
</comment>
<dbReference type="Proteomes" id="UP000230914">
    <property type="component" value="Unassembled WGS sequence"/>
</dbReference>
<dbReference type="InterPro" id="IPR036346">
    <property type="entry name" value="GTP-bd_prot_GTP1/OBG_C_sf"/>
</dbReference>
<dbReference type="GO" id="GO:0000287">
    <property type="term" value="F:magnesium ion binding"/>
    <property type="evidence" value="ECO:0007669"/>
    <property type="project" value="InterPro"/>
</dbReference>
<dbReference type="InterPro" id="IPR014100">
    <property type="entry name" value="GTP-bd_Obg/CgtA"/>
</dbReference>
<dbReference type="PRINTS" id="PR00326">
    <property type="entry name" value="GTP1OBG"/>
</dbReference>
<feature type="binding site" evidence="9">
    <location>
        <begin position="213"/>
        <end position="216"/>
    </location>
    <ligand>
        <name>GTP</name>
        <dbReference type="ChEBI" id="CHEBI:37565"/>
    </ligand>
</feature>
<feature type="binding site" evidence="9">
    <location>
        <begin position="192"/>
        <end position="196"/>
    </location>
    <ligand>
        <name>GTP</name>
        <dbReference type="ChEBI" id="CHEBI:37565"/>
    </ligand>
</feature>
<feature type="binding site" evidence="9">
    <location>
        <begin position="304"/>
        <end position="306"/>
    </location>
    <ligand>
        <name>GTP</name>
        <dbReference type="ChEBI" id="CHEBI:37565"/>
    </ligand>
</feature>
<dbReference type="EMBL" id="PDSL01000052">
    <property type="protein sequence ID" value="PIE32220.1"/>
    <property type="molecule type" value="Genomic_DNA"/>
</dbReference>
<evidence type="ECO:0000256" key="5">
    <source>
        <dbReference type="ARBA" id="ARBA00022741"/>
    </source>
</evidence>
<dbReference type="Gene3D" id="2.70.210.12">
    <property type="entry name" value="GTP1/OBG domain"/>
    <property type="match status" value="1"/>
</dbReference>
<keyword evidence="7 9" id="KW-0460">Magnesium</keyword>
<feature type="binding site" evidence="9">
    <location>
        <begin position="283"/>
        <end position="286"/>
    </location>
    <ligand>
        <name>GTP</name>
        <dbReference type="ChEBI" id="CHEBI:37565"/>
    </ligand>
</feature>
<dbReference type="GO" id="GO:0005737">
    <property type="term" value="C:cytoplasm"/>
    <property type="evidence" value="ECO:0007669"/>
    <property type="project" value="UniProtKB-SubCell"/>
</dbReference>
<evidence type="ECO:0000256" key="4">
    <source>
        <dbReference type="ARBA" id="ARBA00022723"/>
    </source>
</evidence>
<dbReference type="SUPFAM" id="SSF82051">
    <property type="entry name" value="Obg GTP-binding protein N-terminal domain"/>
    <property type="match status" value="1"/>
</dbReference>
<evidence type="ECO:0000256" key="2">
    <source>
        <dbReference type="ARBA" id="ARBA00007699"/>
    </source>
</evidence>
<dbReference type="CDD" id="cd01898">
    <property type="entry name" value="Obg"/>
    <property type="match status" value="1"/>
</dbReference>
<dbReference type="SUPFAM" id="SSF52540">
    <property type="entry name" value="P-loop containing nucleoside triphosphate hydrolases"/>
    <property type="match status" value="1"/>
</dbReference>
<dbReference type="PROSITE" id="PS51883">
    <property type="entry name" value="OBG"/>
    <property type="match status" value="1"/>
</dbReference>
<evidence type="ECO:0000313" key="13">
    <source>
        <dbReference type="EMBL" id="PIE32220.1"/>
    </source>
</evidence>
<dbReference type="NCBIfam" id="NF008956">
    <property type="entry name" value="PRK12299.1"/>
    <property type="match status" value="1"/>
</dbReference>
<dbReference type="InterPro" id="IPR027417">
    <property type="entry name" value="P-loop_NTPase"/>
</dbReference>
<dbReference type="InterPro" id="IPR015349">
    <property type="entry name" value="OCT_dom"/>
</dbReference>